<evidence type="ECO:0000256" key="8">
    <source>
        <dbReference type="SAM" id="Phobius"/>
    </source>
</evidence>
<dbReference type="InterPro" id="IPR003838">
    <property type="entry name" value="ABC3_permease_C"/>
</dbReference>
<proteinExistence type="inferred from homology"/>
<dbReference type="InterPro" id="IPR025857">
    <property type="entry name" value="MacB_PCD"/>
</dbReference>
<keyword evidence="7 8" id="KW-0472">Membrane</keyword>
<comment type="subcellular location">
    <subcellularLocation>
        <location evidence="1">Cell membrane</location>
        <topology evidence="1">Multi-pass membrane protein</topology>
    </subcellularLocation>
</comment>
<comment type="caution">
    <text evidence="11">The sequence shown here is derived from an EMBL/GenBank/DDBJ whole genome shotgun (WGS) entry which is preliminary data.</text>
</comment>
<keyword evidence="6 8" id="KW-1133">Transmembrane helix</keyword>
<dbReference type="PANTHER" id="PTHR30489">
    <property type="entry name" value="LIPOPROTEIN-RELEASING SYSTEM TRANSMEMBRANE PROTEIN LOLE"/>
    <property type="match status" value="1"/>
</dbReference>
<dbReference type="GO" id="GO:0098797">
    <property type="term" value="C:plasma membrane protein complex"/>
    <property type="evidence" value="ECO:0007669"/>
    <property type="project" value="TreeGrafter"/>
</dbReference>
<dbReference type="InterPro" id="IPR011925">
    <property type="entry name" value="LolCE_TM"/>
</dbReference>
<feature type="transmembrane region" description="Helical" evidence="8">
    <location>
        <begin position="317"/>
        <end position="343"/>
    </location>
</feature>
<dbReference type="NCBIfam" id="TIGR02212">
    <property type="entry name" value="lolCE"/>
    <property type="match status" value="1"/>
</dbReference>
<dbReference type="EMBL" id="NWTK01000024">
    <property type="protein sequence ID" value="PKR48088.1"/>
    <property type="molecule type" value="Genomic_DNA"/>
</dbReference>
<dbReference type="Pfam" id="PF12704">
    <property type="entry name" value="MacB_PCD"/>
    <property type="match status" value="1"/>
</dbReference>
<dbReference type="PANTHER" id="PTHR30489:SF0">
    <property type="entry name" value="LIPOPROTEIN-RELEASING SYSTEM TRANSMEMBRANE PROTEIN LOLE"/>
    <property type="match status" value="1"/>
</dbReference>
<dbReference type="AlphaFoldDB" id="A0A2N3KC00"/>
<evidence type="ECO:0000256" key="4">
    <source>
        <dbReference type="ARBA" id="ARBA00022475"/>
    </source>
</evidence>
<keyword evidence="3" id="KW-0813">Transport</keyword>
<evidence type="ECO:0000259" key="9">
    <source>
        <dbReference type="Pfam" id="PF02687"/>
    </source>
</evidence>
<feature type="domain" description="MacB-like periplasmic core" evidence="10">
    <location>
        <begin position="29"/>
        <end position="242"/>
    </location>
</feature>
<comment type="similarity">
    <text evidence="2">Belongs to the ABC-4 integral membrane protein family. LolC/E subfamily.</text>
</comment>
<name>A0A2N3KC00_9PROT</name>
<protein>
    <submittedName>
        <fullName evidence="11">Lipoprotein-releasing system transmembrane subunit LolC</fullName>
    </submittedName>
</protein>
<feature type="domain" description="ABC3 transporter permease C-terminal" evidence="9">
    <location>
        <begin position="276"/>
        <end position="409"/>
    </location>
</feature>
<evidence type="ECO:0000256" key="7">
    <source>
        <dbReference type="ARBA" id="ARBA00023136"/>
    </source>
</evidence>
<dbReference type="GO" id="GO:0044874">
    <property type="term" value="P:lipoprotein localization to outer membrane"/>
    <property type="evidence" value="ECO:0007669"/>
    <property type="project" value="TreeGrafter"/>
</dbReference>
<reference evidence="11 12" key="1">
    <citation type="submission" date="2017-09" db="EMBL/GenBank/DDBJ databases">
        <title>Biodiversity and function of Thalassospira species in the particle-attached aromatic-hydrocarbon-degrading consortia from the surface seawater of the South China Sea.</title>
        <authorList>
            <person name="Dong C."/>
            <person name="Liu R."/>
            <person name="Shao Z."/>
        </authorList>
    </citation>
    <scope>NUCLEOTIDE SEQUENCE [LARGE SCALE GENOMIC DNA]</scope>
    <source>
        <strain evidence="11 12">CSC1P2</strain>
    </source>
</reference>
<evidence type="ECO:0000259" key="10">
    <source>
        <dbReference type="Pfam" id="PF12704"/>
    </source>
</evidence>
<dbReference type="GO" id="GO:0042953">
    <property type="term" value="P:lipoprotein transport"/>
    <property type="evidence" value="ECO:0007669"/>
    <property type="project" value="InterPro"/>
</dbReference>
<organism evidence="11 12">
    <name type="scientific">Thalassospira marina</name>
    <dbReference type="NCBI Taxonomy" id="2048283"/>
    <lineage>
        <taxon>Bacteria</taxon>
        <taxon>Pseudomonadati</taxon>
        <taxon>Pseudomonadota</taxon>
        <taxon>Alphaproteobacteria</taxon>
        <taxon>Rhodospirillales</taxon>
        <taxon>Thalassospiraceae</taxon>
        <taxon>Thalassospira</taxon>
    </lineage>
</organism>
<keyword evidence="5 8" id="KW-0812">Transmembrane</keyword>
<evidence type="ECO:0000313" key="11">
    <source>
        <dbReference type="EMBL" id="PKR48088.1"/>
    </source>
</evidence>
<feature type="transmembrane region" description="Helical" evidence="8">
    <location>
        <begin position="273"/>
        <end position="297"/>
    </location>
</feature>
<dbReference type="Proteomes" id="UP000233597">
    <property type="component" value="Unassembled WGS sequence"/>
</dbReference>
<dbReference type="RefSeq" id="WP_101271519.1">
    <property type="nucleotide sequence ID" value="NZ_NWTK01000024.1"/>
</dbReference>
<evidence type="ECO:0000256" key="1">
    <source>
        <dbReference type="ARBA" id="ARBA00004651"/>
    </source>
</evidence>
<gene>
    <name evidence="11" type="ORF">COO20_24850</name>
</gene>
<evidence type="ECO:0000256" key="5">
    <source>
        <dbReference type="ARBA" id="ARBA00022692"/>
    </source>
</evidence>
<accession>A0A2N3KC00</accession>
<keyword evidence="4" id="KW-1003">Cell membrane</keyword>
<feature type="transmembrane region" description="Helical" evidence="8">
    <location>
        <begin position="382"/>
        <end position="402"/>
    </location>
</feature>
<keyword evidence="11" id="KW-0449">Lipoprotein</keyword>
<dbReference type="Pfam" id="PF02687">
    <property type="entry name" value="FtsX"/>
    <property type="match status" value="1"/>
</dbReference>
<sequence>MFSPFERMVAFRYLRPRRQEGFVSVIAIFSLLGIMLGVATLIIVMSVMNGFRAELLSRILGLNGHISVYAQSPDGLPNYAEIEKKIVETGNVTLVNPIVEGQVMASKSGRATGAIVRGMTPEDIAKRDTLANNIVFGSLKDFQGEDSIIMGARLAMKLGIGVGDTVNLISPKGKVTAFGSVPRMRSYQVVALFDIGMYEYDSGFIFMPMEAAQTYFQMPGKISNFEVVLKDPSRLSDTMDDLLQNLRGENLRLVNWQQSNANFFNALQVERNVMFLILTLIILVAAFNIISGMVMLVKDKGRDIAILRTMGATRGSVLRIFFLAGASIGVLGTLSGLLLGVVFCENIESIRQFIQSLTGADLFNAEIYFLSQLPADLDVNEVVMVCVMSLTLSFLATIYPAWRASRLDPVEALRYE</sequence>
<evidence type="ECO:0000256" key="2">
    <source>
        <dbReference type="ARBA" id="ARBA00005236"/>
    </source>
</evidence>
<feature type="transmembrane region" description="Helical" evidence="8">
    <location>
        <begin position="21"/>
        <end position="48"/>
    </location>
</feature>
<evidence type="ECO:0000256" key="3">
    <source>
        <dbReference type="ARBA" id="ARBA00022448"/>
    </source>
</evidence>
<dbReference type="InterPro" id="IPR051447">
    <property type="entry name" value="Lipoprotein-release_system"/>
</dbReference>
<dbReference type="OrthoDB" id="9808461at2"/>
<evidence type="ECO:0000256" key="6">
    <source>
        <dbReference type="ARBA" id="ARBA00022989"/>
    </source>
</evidence>
<evidence type="ECO:0000313" key="12">
    <source>
        <dbReference type="Proteomes" id="UP000233597"/>
    </source>
</evidence>